<feature type="chain" id="PRO_5040271235" evidence="1">
    <location>
        <begin position="22"/>
        <end position="145"/>
    </location>
</feature>
<dbReference type="EMBL" id="AVOT02001059">
    <property type="protein sequence ID" value="MBW0465501.1"/>
    <property type="molecule type" value="Genomic_DNA"/>
</dbReference>
<dbReference type="AlphaFoldDB" id="A0A9Q3BIF7"/>
<feature type="signal peptide" evidence="1">
    <location>
        <begin position="1"/>
        <end position="21"/>
    </location>
</feature>
<keyword evidence="3" id="KW-1185">Reference proteome</keyword>
<evidence type="ECO:0000256" key="1">
    <source>
        <dbReference type="SAM" id="SignalP"/>
    </source>
</evidence>
<protein>
    <submittedName>
        <fullName evidence="2">Uncharacterized protein</fullName>
    </submittedName>
</protein>
<comment type="caution">
    <text evidence="2">The sequence shown here is derived from an EMBL/GenBank/DDBJ whole genome shotgun (WGS) entry which is preliminary data.</text>
</comment>
<name>A0A9Q3BIF7_9BASI</name>
<proteinExistence type="predicted"/>
<dbReference type="Proteomes" id="UP000765509">
    <property type="component" value="Unassembled WGS sequence"/>
</dbReference>
<evidence type="ECO:0000313" key="2">
    <source>
        <dbReference type="EMBL" id="MBW0465501.1"/>
    </source>
</evidence>
<sequence>MICRAFHLVAFALCLAGFVLSIPHDGNNMDKNDDIRDLFVSCEQHFSTNDCQSDFETAWGDGKLQQFTTEHQFAIYERCKFTWWTDDKNGFSKSSKDEMSAVFSRIDKFCTTTSQDGGPKRAVWVGAIENSHFTLQVDMLDDSNK</sequence>
<gene>
    <name evidence="2" type="ORF">O181_005216</name>
</gene>
<accession>A0A9Q3BIF7</accession>
<organism evidence="2 3">
    <name type="scientific">Austropuccinia psidii MF-1</name>
    <dbReference type="NCBI Taxonomy" id="1389203"/>
    <lineage>
        <taxon>Eukaryota</taxon>
        <taxon>Fungi</taxon>
        <taxon>Dikarya</taxon>
        <taxon>Basidiomycota</taxon>
        <taxon>Pucciniomycotina</taxon>
        <taxon>Pucciniomycetes</taxon>
        <taxon>Pucciniales</taxon>
        <taxon>Sphaerophragmiaceae</taxon>
        <taxon>Austropuccinia</taxon>
    </lineage>
</organism>
<reference evidence="2" key="1">
    <citation type="submission" date="2021-03" db="EMBL/GenBank/DDBJ databases">
        <title>Draft genome sequence of rust myrtle Austropuccinia psidii MF-1, a brazilian biotype.</title>
        <authorList>
            <person name="Quecine M.C."/>
            <person name="Pachon D.M.R."/>
            <person name="Bonatelli M.L."/>
            <person name="Correr F.H."/>
            <person name="Franceschini L.M."/>
            <person name="Leite T.F."/>
            <person name="Margarido G.R.A."/>
            <person name="Almeida C.A."/>
            <person name="Ferrarezi J.A."/>
            <person name="Labate C.A."/>
        </authorList>
    </citation>
    <scope>NUCLEOTIDE SEQUENCE</scope>
    <source>
        <strain evidence="2">MF-1</strain>
    </source>
</reference>
<evidence type="ECO:0000313" key="3">
    <source>
        <dbReference type="Proteomes" id="UP000765509"/>
    </source>
</evidence>
<keyword evidence="1" id="KW-0732">Signal</keyword>